<sequence length="623" mass="66877">MSLPPQYAIPRRGERSDTASPQPPPVPPKHQHHQPGGPRAPAPVQSSRSLTFSPAPEPHAAPVYSFILPPPANAGWTPSPFPSPAPQSPLHGLANSAYSASTGYASPRDRHGRSSTPTPAPAPRPAGRDVFSCNSPPSPTAASPPPVPPPPARPPSSTSSTHSADARHTTPRKRFVVKGARPSSPRTAISSPARRDARRVRERTAPRAERPGLSTTLEYVLAPLRLLLAPLQAVLSPVLWHVVNLAILITVAAALLYIAVSYVRNAIFSVFSSAGDASLPTTVALLPLRLVATPACLLTNVLCPLSLLSTGITPNATAKPFWRLFSQPIEVDVAAVSRELSKEVRNAKDIFDSLQALGDGRMTEGLGHVKIHELGIAIQTGSTLSDRLIIGQELIDLADLASEITDEVVMINTMSVSIFSWLFWEQFSHLSQLLALPPKDRPSPAVLSSRLDSLINRLDKDLDRLFMKVAAAIPIATQGTEMGWQLLHHLSGIKSDLTAERDRYPGWQKALDIASHFFTGGDPSKLTRISRDLELTRTTIAGIDETRSGLERVRIDLIAFRDQVRAFSGSVMGLHLGASESIGLGPEQEMSILNGVVGELGVAVGRAKRRPADRELGIDGGRE</sequence>
<evidence type="ECO:0000313" key="4">
    <source>
        <dbReference type="Proteomes" id="UP000827549"/>
    </source>
</evidence>
<feature type="region of interest" description="Disordered" evidence="1">
    <location>
        <begin position="1"/>
        <end position="209"/>
    </location>
</feature>
<feature type="compositionally biased region" description="Pro residues" evidence="1">
    <location>
        <begin position="136"/>
        <end position="154"/>
    </location>
</feature>
<gene>
    <name evidence="3" type="ORF">LOC62_06G008067</name>
</gene>
<dbReference type="RefSeq" id="XP_062630577.1">
    <property type="nucleotide sequence ID" value="XM_062774593.1"/>
</dbReference>
<organism evidence="3 4">
    <name type="scientific">Vanrija pseudolonga</name>
    <dbReference type="NCBI Taxonomy" id="143232"/>
    <lineage>
        <taxon>Eukaryota</taxon>
        <taxon>Fungi</taxon>
        <taxon>Dikarya</taxon>
        <taxon>Basidiomycota</taxon>
        <taxon>Agaricomycotina</taxon>
        <taxon>Tremellomycetes</taxon>
        <taxon>Trichosporonales</taxon>
        <taxon>Trichosporonaceae</taxon>
        <taxon>Vanrija</taxon>
    </lineage>
</organism>
<keyword evidence="2" id="KW-1133">Transmembrane helix</keyword>
<dbReference type="GeneID" id="87811237"/>
<feature type="transmembrane region" description="Helical" evidence="2">
    <location>
        <begin position="238"/>
        <end position="260"/>
    </location>
</feature>
<protein>
    <submittedName>
        <fullName evidence="3">Uncharacterized protein</fullName>
    </submittedName>
</protein>
<evidence type="ECO:0000313" key="3">
    <source>
        <dbReference type="EMBL" id="WOO84551.1"/>
    </source>
</evidence>
<reference evidence="3" key="1">
    <citation type="submission" date="2023-10" db="EMBL/GenBank/DDBJ databases">
        <authorList>
            <person name="Noh H."/>
        </authorList>
    </citation>
    <scope>NUCLEOTIDE SEQUENCE</scope>
    <source>
        <strain evidence="3">DUCC4014</strain>
    </source>
</reference>
<dbReference type="Proteomes" id="UP000827549">
    <property type="component" value="Chromosome 6"/>
</dbReference>
<dbReference type="AlphaFoldDB" id="A0AAF1BKE5"/>
<keyword evidence="2" id="KW-0812">Transmembrane</keyword>
<dbReference type="PRINTS" id="PR01217">
    <property type="entry name" value="PRICHEXTENSN"/>
</dbReference>
<dbReference type="EMBL" id="CP086719">
    <property type="protein sequence ID" value="WOO84551.1"/>
    <property type="molecule type" value="Genomic_DNA"/>
</dbReference>
<proteinExistence type="predicted"/>
<evidence type="ECO:0000256" key="2">
    <source>
        <dbReference type="SAM" id="Phobius"/>
    </source>
</evidence>
<keyword evidence="4" id="KW-1185">Reference proteome</keyword>
<accession>A0AAF1BKE5</accession>
<keyword evidence="2" id="KW-0472">Membrane</keyword>
<evidence type="ECO:0000256" key="1">
    <source>
        <dbReference type="SAM" id="MobiDB-lite"/>
    </source>
</evidence>
<name>A0AAF1BKE5_9TREE</name>